<sequence>MENLFAAIPASLPEELFEDIVKTDSMRIERIVSRGHTTPKNEWYDQEESEWVLVVKGSARILFEDGMYEVSMEAGDHINIPAHQRHRVSWTDPSQDTVWLAVFY</sequence>
<evidence type="ECO:0000313" key="3">
    <source>
        <dbReference type="Proteomes" id="UP000241346"/>
    </source>
</evidence>
<reference evidence="2 3" key="1">
    <citation type="submission" date="2018-03" db="EMBL/GenBank/DDBJ databases">
        <title>Whole genome sequencing of Histamine producing bacteria.</title>
        <authorList>
            <person name="Butler K."/>
        </authorList>
    </citation>
    <scope>NUCLEOTIDE SEQUENCE [LARGE SCALE GENOMIC DNA]</scope>
    <source>
        <strain evidence="2 3">DSM 19138</strain>
    </source>
</reference>
<dbReference type="InterPro" id="IPR011051">
    <property type="entry name" value="RmlC_Cupin_sf"/>
</dbReference>
<dbReference type="Pfam" id="PF07883">
    <property type="entry name" value="Cupin_2"/>
    <property type="match status" value="1"/>
</dbReference>
<accession>A0A2T3NLH0</accession>
<dbReference type="CDD" id="cd06981">
    <property type="entry name" value="cupin_reut_a1446"/>
    <property type="match status" value="1"/>
</dbReference>
<name>A0A2T3NLH0_9GAMM</name>
<comment type="caution">
    <text evidence="2">The sequence shown here is derived from an EMBL/GenBank/DDBJ whole genome shotgun (WGS) entry which is preliminary data.</text>
</comment>
<dbReference type="InterPro" id="IPR013096">
    <property type="entry name" value="Cupin_2"/>
</dbReference>
<dbReference type="AlphaFoldDB" id="A0A2T3NLH0"/>
<dbReference type="Proteomes" id="UP000241346">
    <property type="component" value="Unassembled WGS sequence"/>
</dbReference>
<dbReference type="SUPFAM" id="SSF51182">
    <property type="entry name" value="RmlC-like cupins"/>
    <property type="match status" value="1"/>
</dbReference>
<gene>
    <name evidence="2" type="ORF">C9J01_04690</name>
</gene>
<dbReference type="EMBL" id="PYMB01000001">
    <property type="protein sequence ID" value="PSW16302.1"/>
    <property type="molecule type" value="Genomic_DNA"/>
</dbReference>
<dbReference type="OrthoDB" id="9798585at2"/>
<dbReference type="InterPro" id="IPR014710">
    <property type="entry name" value="RmlC-like_jellyroll"/>
</dbReference>
<dbReference type="RefSeq" id="WP_107296925.1">
    <property type="nucleotide sequence ID" value="NZ_PYMB01000001.1"/>
</dbReference>
<organism evidence="2 3">
    <name type="scientific">Photobacterium rosenbergii</name>
    <dbReference type="NCBI Taxonomy" id="294936"/>
    <lineage>
        <taxon>Bacteria</taxon>
        <taxon>Pseudomonadati</taxon>
        <taxon>Pseudomonadota</taxon>
        <taxon>Gammaproteobacteria</taxon>
        <taxon>Vibrionales</taxon>
        <taxon>Vibrionaceae</taxon>
        <taxon>Photobacterium</taxon>
    </lineage>
</organism>
<feature type="domain" description="Cupin type-2" evidence="1">
    <location>
        <begin position="40"/>
        <end position="103"/>
    </location>
</feature>
<dbReference type="Gene3D" id="2.60.120.10">
    <property type="entry name" value="Jelly Rolls"/>
    <property type="match status" value="1"/>
</dbReference>
<evidence type="ECO:0000313" key="2">
    <source>
        <dbReference type="EMBL" id="PSW16302.1"/>
    </source>
</evidence>
<evidence type="ECO:0000259" key="1">
    <source>
        <dbReference type="Pfam" id="PF07883"/>
    </source>
</evidence>
<proteinExistence type="predicted"/>
<protein>
    <submittedName>
        <fullName evidence="2">Cupin</fullName>
    </submittedName>
</protein>